<protein>
    <submittedName>
        <fullName evidence="2">Uncharacterized protein</fullName>
    </submittedName>
</protein>
<dbReference type="Proteomes" id="UP000603912">
    <property type="component" value="Unassembled WGS sequence"/>
</dbReference>
<keyword evidence="3" id="KW-1185">Reference proteome</keyword>
<evidence type="ECO:0000313" key="2">
    <source>
        <dbReference type="EMBL" id="GGH25550.1"/>
    </source>
</evidence>
<name>A0A917MIN3_9HYPH</name>
<feature type="signal peptide" evidence="1">
    <location>
        <begin position="1"/>
        <end position="26"/>
    </location>
</feature>
<gene>
    <name evidence="2" type="ORF">GCM10007036_32750</name>
</gene>
<comment type="caution">
    <text evidence="2">The sequence shown here is derived from an EMBL/GenBank/DDBJ whole genome shotgun (WGS) entry which is preliminary data.</text>
</comment>
<sequence length="169" mass="18161">MDKSRFKVAIGALGFLACALASPVFAKTYTFTNAGPAFPITIPDGWKVSPSKSGIEVATPDSEIIFWVQGLAPEKVDAAMDEYIAYFKGQGVTTSEQIEKTTETVNGVSVLDMNVPAKWKGAPTVVRFFMVGVRPGVNKVVLLGYWASPEADKARSAEMGQILTDIARP</sequence>
<evidence type="ECO:0000313" key="3">
    <source>
        <dbReference type="Proteomes" id="UP000603912"/>
    </source>
</evidence>
<dbReference type="AlphaFoldDB" id="A0A917MIN3"/>
<reference evidence="2" key="2">
    <citation type="submission" date="2020-09" db="EMBL/GenBank/DDBJ databases">
        <authorList>
            <person name="Sun Q."/>
            <person name="Zhou Y."/>
        </authorList>
    </citation>
    <scope>NUCLEOTIDE SEQUENCE</scope>
    <source>
        <strain evidence="2">CGMCC 1.12214</strain>
    </source>
</reference>
<dbReference type="EMBL" id="BMES01000002">
    <property type="protein sequence ID" value="GGH25550.1"/>
    <property type="molecule type" value="Genomic_DNA"/>
</dbReference>
<dbReference type="PROSITE" id="PS51257">
    <property type="entry name" value="PROKAR_LIPOPROTEIN"/>
    <property type="match status" value="1"/>
</dbReference>
<feature type="chain" id="PRO_5037149825" evidence="1">
    <location>
        <begin position="27"/>
        <end position="169"/>
    </location>
</feature>
<accession>A0A917MIN3</accession>
<proteinExistence type="predicted"/>
<evidence type="ECO:0000256" key="1">
    <source>
        <dbReference type="SAM" id="SignalP"/>
    </source>
</evidence>
<reference evidence="2" key="1">
    <citation type="journal article" date="2014" name="Int. J. Syst. Evol. Microbiol.">
        <title>Complete genome sequence of Corynebacterium casei LMG S-19264T (=DSM 44701T), isolated from a smear-ripened cheese.</title>
        <authorList>
            <consortium name="US DOE Joint Genome Institute (JGI-PGF)"/>
            <person name="Walter F."/>
            <person name="Albersmeier A."/>
            <person name="Kalinowski J."/>
            <person name="Ruckert C."/>
        </authorList>
    </citation>
    <scope>NUCLEOTIDE SEQUENCE</scope>
    <source>
        <strain evidence="2">CGMCC 1.12214</strain>
    </source>
</reference>
<keyword evidence="1" id="KW-0732">Signal</keyword>
<dbReference type="RefSeq" id="WP_188518787.1">
    <property type="nucleotide sequence ID" value="NZ_BMES01000002.1"/>
</dbReference>
<organism evidence="2 3">
    <name type="scientific">Alsobacter metallidurans</name>
    <dbReference type="NCBI Taxonomy" id="340221"/>
    <lineage>
        <taxon>Bacteria</taxon>
        <taxon>Pseudomonadati</taxon>
        <taxon>Pseudomonadota</taxon>
        <taxon>Alphaproteobacteria</taxon>
        <taxon>Hyphomicrobiales</taxon>
        <taxon>Alsobacteraceae</taxon>
        <taxon>Alsobacter</taxon>
    </lineage>
</organism>